<keyword evidence="1" id="KW-1133">Transmembrane helix</keyword>
<feature type="transmembrane region" description="Helical" evidence="1">
    <location>
        <begin position="49"/>
        <end position="70"/>
    </location>
</feature>
<feature type="transmembrane region" description="Helical" evidence="1">
    <location>
        <begin position="144"/>
        <end position="163"/>
    </location>
</feature>
<organism evidence="2 3">
    <name type="scientific">Umbelopsis vinacea</name>
    <dbReference type="NCBI Taxonomy" id="44442"/>
    <lineage>
        <taxon>Eukaryota</taxon>
        <taxon>Fungi</taxon>
        <taxon>Fungi incertae sedis</taxon>
        <taxon>Mucoromycota</taxon>
        <taxon>Mucoromycotina</taxon>
        <taxon>Umbelopsidomycetes</taxon>
        <taxon>Umbelopsidales</taxon>
        <taxon>Umbelopsidaceae</taxon>
        <taxon>Umbelopsis</taxon>
    </lineage>
</organism>
<dbReference type="OrthoDB" id="5586934at2759"/>
<proteinExistence type="predicted"/>
<feature type="transmembrane region" description="Helical" evidence="1">
    <location>
        <begin position="104"/>
        <end position="123"/>
    </location>
</feature>
<keyword evidence="3" id="KW-1185">Reference proteome</keyword>
<protein>
    <recommendedName>
        <fullName evidence="4">Tryptophan-rich sensory protein</fullName>
    </recommendedName>
</protein>
<gene>
    <name evidence="2" type="ORF">INT44_000847</name>
</gene>
<accession>A0A8H7Q946</accession>
<evidence type="ECO:0008006" key="4">
    <source>
        <dbReference type="Google" id="ProtNLM"/>
    </source>
</evidence>
<dbReference type="Proteomes" id="UP000612746">
    <property type="component" value="Unassembled WGS sequence"/>
</dbReference>
<feature type="transmembrane region" description="Helical" evidence="1">
    <location>
        <begin position="224"/>
        <end position="241"/>
    </location>
</feature>
<evidence type="ECO:0000313" key="2">
    <source>
        <dbReference type="EMBL" id="KAG2188096.1"/>
    </source>
</evidence>
<feature type="transmembrane region" description="Helical" evidence="1">
    <location>
        <begin position="175"/>
        <end position="194"/>
    </location>
</feature>
<keyword evidence="1" id="KW-0812">Transmembrane</keyword>
<keyword evidence="1" id="KW-0472">Membrane</keyword>
<feature type="transmembrane region" description="Helical" evidence="1">
    <location>
        <begin position="77"/>
        <end position="98"/>
    </location>
</feature>
<evidence type="ECO:0000256" key="1">
    <source>
        <dbReference type="SAM" id="Phobius"/>
    </source>
</evidence>
<feature type="transmembrane region" description="Helical" evidence="1">
    <location>
        <begin position="12"/>
        <end position="29"/>
    </location>
</feature>
<dbReference type="EMBL" id="JAEPRA010000002">
    <property type="protein sequence ID" value="KAG2188096.1"/>
    <property type="molecule type" value="Genomic_DNA"/>
</dbReference>
<evidence type="ECO:0000313" key="3">
    <source>
        <dbReference type="Proteomes" id="UP000612746"/>
    </source>
</evidence>
<comment type="caution">
    <text evidence="2">The sequence shown here is derived from an EMBL/GenBank/DDBJ whole genome shotgun (WGS) entry which is preliminary data.</text>
</comment>
<dbReference type="PANTHER" id="PTHR33802:SF1">
    <property type="entry name" value="XK-RELATED PROTEIN"/>
    <property type="match status" value="1"/>
</dbReference>
<feature type="transmembrane region" description="Helical" evidence="1">
    <location>
        <begin position="201"/>
        <end position="218"/>
    </location>
</feature>
<reference evidence="2" key="1">
    <citation type="submission" date="2020-12" db="EMBL/GenBank/DDBJ databases">
        <title>Metabolic potential, ecology and presence of endohyphal bacteria is reflected in genomic diversity of Mucoromycotina.</title>
        <authorList>
            <person name="Muszewska A."/>
            <person name="Okrasinska A."/>
            <person name="Steczkiewicz K."/>
            <person name="Drgas O."/>
            <person name="Orlowska M."/>
            <person name="Perlinska-Lenart U."/>
            <person name="Aleksandrzak-Piekarczyk T."/>
            <person name="Szatraj K."/>
            <person name="Zielenkiewicz U."/>
            <person name="Pilsyk S."/>
            <person name="Malc E."/>
            <person name="Mieczkowski P."/>
            <person name="Kruszewska J.S."/>
            <person name="Biernat P."/>
            <person name="Pawlowska J."/>
        </authorList>
    </citation>
    <scope>NUCLEOTIDE SEQUENCE</scope>
    <source>
        <strain evidence="2">WA0000051536</strain>
    </source>
</reference>
<name>A0A8H7Q946_9FUNG</name>
<sequence length="263" mass="29116">MSRLHLLQKVANVVVYLFFLGATVYSVVGPKPDPKVILEHETYITPAPWVFYVWSVIHLLLGGFVVYQWFEPAHEVAVHGVGWHFVISSVLNAVWLSLWQKGHLVLALIAILFTASSVSFVFYNLEKNYAANNWWDRIFVHAPFSLWHGFVVFVAVLNTFAAFTSTQVDGPDTLHITLVIFGLVFLASTAIGYVEYKGAKGDVTGALVIAIGLFAVFAQQHNAIIHWSALAAAIITTLYPARPYIFKLLGRSSESGENAPLLG</sequence>
<dbReference type="PANTHER" id="PTHR33802">
    <property type="entry name" value="SI:CH211-161H7.5-RELATED"/>
    <property type="match status" value="1"/>
</dbReference>
<dbReference type="AlphaFoldDB" id="A0A8H7Q946"/>